<evidence type="ECO:0000313" key="2">
    <source>
        <dbReference type="EMBL" id="CEK61665.1"/>
    </source>
</evidence>
<dbReference type="EMBL" id="HACG01014800">
    <property type="protein sequence ID" value="CEK61665.1"/>
    <property type="molecule type" value="Transcribed_RNA"/>
</dbReference>
<protein>
    <submittedName>
        <fullName evidence="2">Uncharacterized protein</fullName>
    </submittedName>
</protein>
<dbReference type="AlphaFoldDB" id="A0A0B6Z1U1"/>
<name>A0A0B6Z1U1_9EUPU</name>
<proteinExistence type="predicted"/>
<reference evidence="2" key="1">
    <citation type="submission" date="2014-12" db="EMBL/GenBank/DDBJ databases">
        <title>Insight into the proteome of Arion vulgaris.</title>
        <authorList>
            <person name="Aradska J."/>
            <person name="Bulat T."/>
            <person name="Smidak R."/>
            <person name="Sarate P."/>
            <person name="Gangsoo J."/>
            <person name="Sialana F."/>
            <person name="Bilban M."/>
            <person name="Lubec G."/>
        </authorList>
    </citation>
    <scope>NUCLEOTIDE SEQUENCE</scope>
    <source>
        <tissue evidence="2">Skin</tissue>
    </source>
</reference>
<sequence>GLSVVSAPVPLSQRLNATFMAAGFNRLPTSLTQTTNNSLRSAKLRNIRGASTSQRLQQVEMRDSNSVLKS</sequence>
<evidence type="ECO:0000256" key="1">
    <source>
        <dbReference type="SAM" id="MobiDB-lite"/>
    </source>
</evidence>
<organism evidence="2">
    <name type="scientific">Arion vulgaris</name>
    <dbReference type="NCBI Taxonomy" id="1028688"/>
    <lineage>
        <taxon>Eukaryota</taxon>
        <taxon>Metazoa</taxon>
        <taxon>Spiralia</taxon>
        <taxon>Lophotrochozoa</taxon>
        <taxon>Mollusca</taxon>
        <taxon>Gastropoda</taxon>
        <taxon>Heterobranchia</taxon>
        <taxon>Euthyneura</taxon>
        <taxon>Panpulmonata</taxon>
        <taxon>Eupulmonata</taxon>
        <taxon>Stylommatophora</taxon>
        <taxon>Helicina</taxon>
        <taxon>Arionoidea</taxon>
        <taxon>Arionidae</taxon>
        <taxon>Arion</taxon>
    </lineage>
</organism>
<feature type="region of interest" description="Disordered" evidence="1">
    <location>
        <begin position="35"/>
        <end position="70"/>
    </location>
</feature>
<feature type="non-terminal residue" evidence="2">
    <location>
        <position position="1"/>
    </location>
</feature>
<accession>A0A0B6Z1U1</accession>
<gene>
    <name evidence="2" type="primary">ORF42899</name>
</gene>